<dbReference type="Gene3D" id="1.10.230.10">
    <property type="entry name" value="Cytochrome P450-Terp, domain 2"/>
    <property type="match status" value="1"/>
</dbReference>
<protein>
    <recommendedName>
        <fullName evidence="3">Citrate synthase</fullName>
    </recommendedName>
</protein>
<dbReference type="Gene3D" id="1.10.580.10">
    <property type="entry name" value="Citrate Synthase, domain 1"/>
    <property type="match status" value="1"/>
</dbReference>
<accession>A0A9W9DA71</accession>
<evidence type="ECO:0000256" key="3">
    <source>
        <dbReference type="RuleBase" id="RU000441"/>
    </source>
</evidence>
<dbReference type="GO" id="GO:0046912">
    <property type="term" value="F:acyltransferase activity, acyl groups converted into alkyl on transfer"/>
    <property type="evidence" value="ECO:0007669"/>
    <property type="project" value="InterPro"/>
</dbReference>
<dbReference type="InterPro" id="IPR019810">
    <property type="entry name" value="Citrate_synthase_AS"/>
</dbReference>
<name>A0A9W9DA71_9PLEO</name>
<dbReference type="PANTHER" id="PTHR42871">
    <property type="entry name" value="CITRATE SYNTHASE"/>
    <property type="match status" value="1"/>
</dbReference>
<dbReference type="Pfam" id="PF00285">
    <property type="entry name" value="Citrate_synt"/>
    <property type="match status" value="1"/>
</dbReference>
<dbReference type="SUPFAM" id="SSF48256">
    <property type="entry name" value="Citrate synthase"/>
    <property type="match status" value="1"/>
</dbReference>
<proteinExistence type="inferred from homology"/>
<comment type="caution">
    <text evidence="4">The sequence shown here is derived from an EMBL/GenBank/DDBJ whole genome shotgun (WGS) entry which is preliminary data.</text>
</comment>
<evidence type="ECO:0000313" key="5">
    <source>
        <dbReference type="Proteomes" id="UP001140510"/>
    </source>
</evidence>
<dbReference type="InterPro" id="IPR016142">
    <property type="entry name" value="Citrate_synth-like_lrg_a-sub"/>
</dbReference>
<dbReference type="PROSITE" id="PS00480">
    <property type="entry name" value="CITRATE_SYNTHASE"/>
    <property type="match status" value="1"/>
</dbReference>
<dbReference type="EMBL" id="JAPEVA010000010">
    <property type="protein sequence ID" value="KAJ4409813.1"/>
    <property type="molecule type" value="Genomic_DNA"/>
</dbReference>
<sequence>MSLSMLISPLQSSSVYWRKIMKRHNLLSKAVLSFNAITQLLTISLVQLLELFPRFLLPTWHTLWVCDLRTFRPYTIKIEHNAIDATQFRKISPLSIAAPAIEHLSAGLTILDEGYKNTAVVKSHMTHIDGNKGTLAYRSYPVGHLFRNHDYEEVSHLLMFGALPTHEQKHRFRTNLAKGMVPDPSVLRAIQAFNPAAPAFLVISAGLAAWAASDPTKIPVHAGDRVYLGNMEAVDAGIYRSLAALATVVAIVSCHQQNKPFIARADSNFSLIDNMLLMMGHTDRSGAVETKISSAMNKLWILFADHEITNSTAAYLHAASSLSDPISCMVSAISACAGPLHAGAIDLAYKRFAEIHATEGGLKRHIEDAKAKKLRLMGVGHRVYQTVDPRVSYLREMMSEFQSEGVSNPLLKVAKGIEDAVFNDDYFVSRKLSINADLYGSFVYAAL</sequence>
<dbReference type="OrthoDB" id="435022at2759"/>
<reference evidence="4" key="1">
    <citation type="submission" date="2022-10" db="EMBL/GenBank/DDBJ databases">
        <title>Tapping the CABI collections for fungal endophytes: first genome assemblies for Collariella, Neodidymelliopsis, Ascochyta clinopodiicola, Didymella pomorum, Didymosphaeria variabile, Neocosmospora piperis and Neocucurbitaria cava.</title>
        <authorList>
            <person name="Hill R."/>
        </authorList>
    </citation>
    <scope>NUCLEOTIDE SEQUENCE</scope>
    <source>
        <strain evidence="4">IMI 355091</strain>
    </source>
</reference>
<evidence type="ECO:0000256" key="2">
    <source>
        <dbReference type="ARBA" id="ARBA00022679"/>
    </source>
</evidence>
<keyword evidence="2 3" id="KW-0808">Transferase</keyword>
<organism evidence="4 5">
    <name type="scientific">Didymella pomorum</name>
    <dbReference type="NCBI Taxonomy" id="749634"/>
    <lineage>
        <taxon>Eukaryota</taxon>
        <taxon>Fungi</taxon>
        <taxon>Dikarya</taxon>
        <taxon>Ascomycota</taxon>
        <taxon>Pezizomycotina</taxon>
        <taxon>Dothideomycetes</taxon>
        <taxon>Pleosporomycetidae</taxon>
        <taxon>Pleosporales</taxon>
        <taxon>Pleosporineae</taxon>
        <taxon>Didymellaceae</taxon>
        <taxon>Didymella</taxon>
    </lineage>
</organism>
<dbReference type="InterPro" id="IPR002020">
    <property type="entry name" value="Citrate_synthase"/>
</dbReference>
<evidence type="ECO:0000256" key="1">
    <source>
        <dbReference type="ARBA" id="ARBA00010566"/>
    </source>
</evidence>
<keyword evidence="5" id="KW-1185">Reference proteome</keyword>
<dbReference type="PRINTS" id="PR00143">
    <property type="entry name" value="CITRTSNTHASE"/>
</dbReference>
<evidence type="ECO:0000313" key="4">
    <source>
        <dbReference type="EMBL" id="KAJ4409813.1"/>
    </source>
</evidence>
<dbReference type="Proteomes" id="UP001140510">
    <property type="component" value="Unassembled WGS sequence"/>
</dbReference>
<comment type="similarity">
    <text evidence="1 3">Belongs to the citrate synthase family.</text>
</comment>
<dbReference type="InterPro" id="IPR036969">
    <property type="entry name" value="Citrate_synthase_sf"/>
</dbReference>
<dbReference type="InterPro" id="IPR016143">
    <property type="entry name" value="Citrate_synth-like_sm_a-sub"/>
</dbReference>
<dbReference type="PANTHER" id="PTHR42871:SF1">
    <property type="entry name" value="CITRATE SYNTHASE"/>
    <property type="match status" value="1"/>
</dbReference>
<gene>
    <name evidence="4" type="ORF">N0V91_002287</name>
</gene>
<dbReference type="AlphaFoldDB" id="A0A9W9DA71"/>